<evidence type="ECO:0000256" key="1">
    <source>
        <dbReference type="SAM" id="Phobius"/>
    </source>
</evidence>
<keyword evidence="1" id="KW-1133">Transmembrane helix</keyword>
<sequence length="121" mass="13693">MKPLLTNSSFRLGESLIFCFFCFLFSNLLFLFCEESFDAKFLLALGLALFSLSLLSPFVGVALMPLPGVTILRPRLHLVETTGCPENQKSFLKIKSLLVLFLQSFVTWAVFFMRTGHFLLS</sequence>
<name>A0A0H5B3F1_9CNID</name>
<reference evidence="2" key="1">
    <citation type="journal article" date="2015" name="PLoS ONE">
        <title>The Mitochondrial Genomes of a Myxozoan Genus Kudoa Are Extremely Divergent in Metazoa.</title>
        <authorList>
            <person name="Takeuchi F."/>
            <person name="Sekizuka T."/>
            <person name="Ogasawara Y."/>
            <person name="Yokoyama H."/>
            <person name="Kamikawa R."/>
            <person name="Inagaki Y."/>
            <person name="Nozaki T."/>
            <person name="Sugita-Konishi Y."/>
            <person name="Ohnishi T."/>
            <person name="Kuroda M."/>
        </authorList>
    </citation>
    <scope>NUCLEOTIDE SEQUENCE</scope>
    <source>
        <strain evidence="2">201204</strain>
    </source>
</reference>
<geneLocation type="mitochondrion" evidence="2"/>
<organism evidence="2">
    <name type="scientific">Kudoa septempunctata</name>
    <dbReference type="NCBI Taxonomy" id="751907"/>
    <lineage>
        <taxon>Eukaryota</taxon>
        <taxon>Metazoa</taxon>
        <taxon>Cnidaria</taxon>
        <taxon>Myxozoa</taxon>
        <taxon>Myxosporea</taxon>
        <taxon>Multivalvulida</taxon>
        <taxon>Kudoidae</taxon>
        <taxon>Kudoa</taxon>
    </lineage>
</organism>
<dbReference type="EMBL" id="LC009436">
    <property type="protein sequence ID" value="BAR94692.1"/>
    <property type="molecule type" value="Genomic_DNA"/>
</dbReference>
<keyword evidence="2" id="KW-0496">Mitochondrion</keyword>
<dbReference type="AlphaFoldDB" id="A0A0H5B3F1"/>
<feature type="transmembrane region" description="Helical" evidence="1">
    <location>
        <begin position="44"/>
        <end position="66"/>
    </location>
</feature>
<accession>A0A0H5B3F1</accession>
<keyword evidence="1" id="KW-0472">Membrane</keyword>
<feature type="transmembrane region" description="Helical" evidence="1">
    <location>
        <begin position="97"/>
        <end position="120"/>
    </location>
</feature>
<keyword evidence="1" id="KW-0812">Transmembrane</keyword>
<proteinExistence type="predicted"/>
<evidence type="ECO:0000313" key="2">
    <source>
        <dbReference type="EMBL" id="BAR94692.1"/>
    </source>
</evidence>
<feature type="transmembrane region" description="Helical" evidence="1">
    <location>
        <begin position="12"/>
        <end position="32"/>
    </location>
</feature>
<protein>
    <submittedName>
        <fullName evidence="2">Orf1 protein</fullName>
    </submittedName>
</protein>